<evidence type="ECO:0000313" key="4">
    <source>
        <dbReference type="EMBL" id="HIU26832.1"/>
    </source>
</evidence>
<dbReference type="Pfam" id="PF01478">
    <property type="entry name" value="Peptidase_A24"/>
    <property type="match status" value="1"/>
</dbReference>
<dbReference type="Proteomes" id="UP000824091">
    <property type="component" value="Unassembled WGS sequence"/>
</dbReference>
<dbReference type="InterPro" id="IPR050882">
    <property type="entry name" value="Prepilin_peptidase/N-MTase"/>
</dbReference>
<gene>
    <name evidence="4" type="ORF">IAD16_00435</name>
</gene>
<dbReference type="AlphaFoldDB" id="A0A9D1I2Y8"/>
<proteinExistence type="inferred from homology"/>
<accession>A0A9D1I2Y8</accession>
<keyword evidence="2" id="KW-1133">Transmembrane helix</keyword>
<dbReference type="GO" id="GO:0006465">
    <property type="term" value="P:signal peptide processing"/>
    <property type="evidence" value="ECO:0007669"/>
    <property type="project" value="TreeGrafter"/>
</dbReference>
<dbReference type="PANTHER" id="PTHR30487">
    <property type="entry name" value="TYPE 4 PREPILIN-LIKE PROTEINS LEADER PEPTIDE-PROCESSING ENZYME"/>
    <property type="match status" value="1"/>
</dbReference>
<sequence length="237" mass="26274">MEYIRIMVTCAAAIAAGIMLGNSAVVFFNRMPGKWLCEYGKEPDEELAHPTRQRINSWPWKYFFSCLFVMASIKTAMDDPGYALISMITCWILTEMAIADARYMIVPDQLVILLMVAAVGFVPYHDGGPYEGVWGGLIGFGVMLVTALLGRIIYRRAALGGGDIKVFGALGLCTGVDGILSVFILSTFLCAIHMAWLLMRKKAKRRQQRPLIPYVAISSSIYLVILHGIGYNIMAYL</sequence>
<keyword evidence="2" id="KW-0812">Transmembrane</keyword>
<evidence type="ECO:0000256" key="1">
    <source>
        <dbReference type="ARBA" id="ARBA00005801"/>
    </source>
</evidence>
<reference evidence="4" key="2">
    <citation type="journal article" date="2021" name="PeerJ">
        <title>Extensive microbial diversity within the chicken gut microbiome revealed by metagenomics and culture.</title>
        <authorList>
            <person name="Gilroy R."/>
            <person name="Ravi A."/>
            <person name="Getino M."/>
            <person name="Pursley I."/>
            <person name="Horton D.L."/>
            <person name="Alikhan N.F."/>
            <person name="Baker D."/>
            <person name="Gharbi K."/>
            <person name="Hall N."/>
            <person name="Watson M."/>
            <person name="Adriaenssens E.M."/>
            <person name="Foster-Nyarko E."/>
            <person name="Jarju S."/>
            <person name="Secka A."/>
            <person name="Antonio M."/>
            <person name="Oren A."/>
            <person name="Chaudhuri R.R."/>
            <person name="La Ragione R."/>
            <person name="Hildebrand F."/>
            <person name="Pallen M.J."/>
        </authorList>
    </citation>
    <scope>NUCLEOTIDE SEQUENCE</scope>
    <source>
        <strain evidence="4">11300</strain>
    </source>
</reference>
<feature type="transmembrane region" description="Helical" evidence="2">
    <location>
        <begin position="166"/>
        <end position="199"/>
    </location>
</feature>
<dbReference type="GO" id="GO:0005886">
    <property type="term" value="C:plasma membrane"/>
    <property type="evidence" value="ECO:0007669"/>
    <property type="project" value="TreeGrafter"/>
</dbReference>
<feature type="transmembrane region" description="Helical" evidence="2">
    <location>
        <begin position="110"/>
        <end position="127"/>
    </location>
</feature>
<evidence type="ECO:0000259" key="3">
    <source>
        <dbReference type="Pfam" id="PF01478"/>
    </source>
</evidence>
<reference evidence="4" key="1">
    <citation type="submission" date="2020-10" db="EMBL/GenBank/DDBJ databases">
        <authorList>
            <person name="Gilroy R."/>
        </authorList>
    </citation>
    <scope>NUCLEOTIDE SEQUENCE</scope>
    <source>
        <strain evidence="4">11300</strain>
    </source>
</reference>
<evidence type="ECO:0000313" key="5">
    <source>
        <dbReference type="Proteomes" id="UP000824091"/>
    </source>
</evidence>
<comment type="similarity">
    <text evidence="1">Belongs to the peptidase A24 family.</text>
</comment>
<organism evidence="4 5">
    <name type="scientific">Candidatus Fimisoma avicola</name>
    <dbReference type="NCBI Taxonomy" id="2840826"/>
    <lineage>
        <taxon>Bacteria</taxon>
        <taxon>Bacillati</taxon>
        <taxon>Bacillota</taxon>
        <taxon>Clostridia</taxon>
        <taxon>Eubacteriales</taxon>
        <taxon>Candidatus Fimisoma</taxon>
    </lineage>
</organism>
<name>A0A9D1I2Y8_9FIRM</name>
<feature type="transmembrane region" description="Helical" evidence="2">
    <location>
        <begin position="133"/>
        <end position="154"/>
    </location>
</feature>
<feature type="transmembrane region" description="Helical" evidence="2">
    <location>
        <begin position="6"/>
        <end position="28"/>
    </location>
</feature>
<dbReference type="PANTHER" id="PTHR30487:SF0">
    <property type="entry name" value="PREPILIN LEADER PEPTIDASE_N-METHYLTRANSFERASE-RELATED"/>
    <property type="match status" value="1"/>
</dbReference>
<dbReference type="Gene3D" id="1.20.120.1220">
    <property type="match status" value="1"/>
</dbReference>
<feature type="transmembrane region" description="Helical" evidence="2">
    <location>
        <begin position="211"/>
        <end position="234"/>
    </location>
</feature>
<feature type="domain" description="Prepilin type IV endopeptidase peptidase" evidence="3">
    <location>
        <begin position="88"/>
        <end position="193"/>
    </location>
</feature>
<dbReference type="EMBL" id="DVMO01000006">
    <property type="protein sequence ID" value="HIU26832.1"/>
    <property type="molecule type" value="Genomic_DNA"/>
</dbReference>
<comment type="caution">
    <text evidence="4">The sequence shown here is derived from an EMBL/GenBank/DDBJ whole genome shotgun (WGS) entry which is preliminary data.</text>
</comment>
<feature type="transmembrane region" description="Helical" evidence="2">
    <location>
        <begin position="82"/>
        <end position="98"/>
    </location>
</feature>
<keyword evidence="2" id="KW-0472">Membrane</keyword>
<dbReference type="GO" id="GO:0004190">
    <property type="term" value="F:aspartic-type endopeptidase activity"/>
    <property type="evidence" value="ECO:0007669"/>
    <property type="project" value="InterPro"/>
</dbReference>
<dbReference type="InterPro" id="IPR000045">
    <property type="entry name" value="Prepilin_IV_endopep_pep"/>
</dbReference>
<protein>
    <submittedName>
        <fullName evidence="4">Prepilin peptidase</fullName>
    </submittedName>
</protein>
<evidence type="ECO:0000256" key="2">
    <source>
        <dbReference type="SAM" id="Phobius"/>
    </source>
</evidence>